<feature type="compositionally biased region" description="Basic and acidic residues" evidence="1">
    <location>
        <begin position="39"/>
        <end position="54"/>
    </location>
</feature>
<dbReference type="STRING" id="180498.A0A067LLD4"/>
<gene>
    <name evidence="2" type="ORF">JCGZ_18225</name>
</gene>
<dbReference type="Proteomes" id="UP000027138">
    <property type="component" value="Unassembled WGS sequence"/>
</dbReference>
<keyword evidence="3" id="KW-1185">Reference proteome</keyword>
<proteinExistence type="predicted"/>
<evidence type="ECO:0000313" key="2">
    <source>
        <dbReference type="EMBL" id="KDP45565.1"/>
    </source>
</evidence>
<name>A0A067LLD4_JATCU</name>
<evidence type="ECO:0000256" key="1">
    <source>
        <dbReference type="SAM" id="MobiDB-lite"/>
    </source>
</evidence>
<reference evidence="2 3" key="1">
    <citation type="journal article" date="2014" name="PLoS ONE">
        <title>Global Analysis of Gene Expression Profiles in Physic Nut (Jatropha curcas L.) Seedlings Exposed to Salt Stress.</title>
        <authorList>
            <person name="Zhang L."/>
            <person name="Zhang C."/>
            <person name="Wu P."/>
            <person name="Chen Y."/>
            <person name="Li M."/>
            <person name="Jiang H."/>
            <person name="Wu G."/>
        </authorList>
    </citation>
    <scope>NUCLEOTIDE SEQUENCE [LARGE SCALE GENOMIC DNA]</scope>
    <source>
        <strain evidence="3">cv. GZQX0401</strain>
        <tissue evidence="2">Young leaves</tissue>
    </source>
</reference>
<dbReference type="Gene3D" id="1.10.150.390">
    <property type="match status" value="1"/>
</dbReference>
<evidence type="ECO:0000313" key="3">
    <source>
        <dbReference type="Proteomes" id="UP000027138"/>
    </source>
</evidence>
<feature type="compositionally biased region" description="Basic residues" evidence="1">
    <location>
        <begin position="88"/>
        <end position="100"/>
    </location>
</feature>
<dbReference type="SUPFAM" id="SSF64484">
    <property type="entry name" value="beta and beta-prime subunits of DNA dependent RNA-polymerase"/>
    <property type="match status" value="1"/>
</dbReference>
<feature type="region of interest" description="Disordered" evidence="1">
    <location>
        <begin position="23"/>
        <end position="103"/>
    </location>
</feature>
<sequence>MTESDERTMAIKRMREWCEFEELKERESTASEESEFESEIDHGDNETEVSKDVMLDNEPSETPLLRKASKPKLKDEATENPSWGGIHSRAKSRNKKKKVKRVDISPNEKQNVPALEATAVDFSTFWQIHDHLDIRTQSSGYRPISSFGKTSFEMASKFIVEAALHGETGNLETTSAKICLGLPVKMGTGAF</sequence>
<dbReference type="OrthoDB" id="270392at2759"/>
<organism evidence="2 3">
    <name type="scientific">Jatropha curcas</name>
    <name type="common">Barbados nut</name>
    <dbReference type="NCBI Taxonomy" id="180498"/>
    <lineage>
        <taxon>Eukaryota</taxon>
        <taxon>Viridiplantae</taxon>
        <taxon>Streptophyta</taxon>
        <taxon>Embryophyta</taxon>
        <taxon>Tracheophyta</taxon>
        <taxon>Spermatophyta</taxon>
        <taxon>Magnoliopsida</taxon>
        <taxon>eudicotyledons</taxon>
        <taxon>Gunneridae</taxon>
        <taxon>Pentapetalae</taxon>
        <taxon>rosids</taxon>
        <taxon>fabids</taxon>
        <taxon>Malpighiales</taxon>
        <taxon>Euphorbiaceae</taxon>
        <taxon>Crotonoideae</taxon>
        <taxon>Jatropheae</taxon>
        <taxon>Jatropha</taxon>
    </lineage>
</organism>
<dbReference type="EMBL" id="KK914228">
    <property type="protein sequence ID" value="KDP45565.1"/>
    <property type="molecule type" value="Genomic_DNA"/>
</dbReference>
<protein>
    <submittedName>
        <fullName evidence="2">Uncharacterized protein</fullName>
    </submittedName>
</protein>
<accession>A0A067LLD4</accession>
<dbReference type="AlphaFoldDB" id="A0A067LLD4"/>